<evidence type="ECO:0000313" key="1">
    <source>
        <dbReference type="EMBL" id="KMT60670.1"/>
    </source>
</evidence>
<dbReference type="EMBL" id="AZHO01000007">
    <property type="protein sequence ID" value="KMT60670.1"/>
    <property type="molecule type" value="Genomic_DNA"/>
</dbReference>
<dbReference type="RefSeq" id="WP_007475248.1">
    <property type="nucleotide sequence ID" value="NZ_KQ130610.1"/>
</dbReference>
<name>A0A0J8GDF0_9LIST</name>
<dbReference type="InterPro" id="IPR007263">
    <property type="entry name" value="DCC1-like"/>
</dbReference>
<dbReference type="OrthoDB" id="9785438at2"/>
<dbReference type="Pfam" id="PF04134">
    <property type="entry name" value="DCC1-like"/>
    <property type="match status" value="1"/>
</dbReference>
<protein>
    <recommendedName>
        <fullName evidence="3">DUF393 domain-containing protein</fullName>
    </recommendedName>
</protein>
<dbReference type="GO" id="GO:0015035">
    <property type="term" value="F:protein-disulfide reductase activity"/>
    <property type="evidence" value="ECO:0007669"/>
    <property type="project" value="InterPro"/>
</dbReference>
<sequence>MKEIVFYDEQCAFCIEVKQLMMKFDKKEKLNFQPLQSYQGAYFSTKDLSRELHVVSESGRIYRGFYAVRQILSHLTFWKWVTPLFYLPGIPFLGRKIYRLVAKHRGKIMRYLKKYWPFVLY</sequence>
<reference evidence="1 2" key="1">
    <citation type="journal article" date="2015" name="Genome Biol. Evol.">
        <title>Comparative Genomics of Listeria Sensu Lato: Genus-Wide Differences in Evolutionary Dynamics and the Progressive Gain of Complex, Potentially Pathogenicity-Related Traits through Lateral Gene Transfer.</title>
        <authorList>
            <person name="Chiara M."/>
            <person name="Caruso M."/>
            <person name="D'Erchia A.M."/>
            <person name="Manzari C."/>
            <person name="Fraccalvieri R."/>
            <person name="Goffredo E."/>
            <person name="Latorre L."/>
            <person name="Miccolupo A."/>
            <person name="Padalino I."/>
            <person name="Santagada G."/>
            <person name="Chiocco D."/>
            <person name="Pesole G."/>
            <person name="Horner D.S."/>
            <person name="Parisi A."/>
        </authorList>
    </citation>
    <scope>NUCLEOTIDE SEQUENCE [LARGE SCALE GENOMIC DNA]</scope>
    <source>
        <strain evidence="1 2">1991</strain>
    </source>
</reference>
<keyword evidence="2" id="KW-1185">Reference proteome</keyword>
<organism evidence="1 2">
    <name type="scientific">Listeria fleischmannii 1991</name>
    <dbReference type="NCBI Taxonomy" id="1430899"/>
    <lineage>
        <taxon>Bacteria</taxon>
        <taxon>Bacillati</taxon>
        <taxon>Bacillota</taxon>
        <taxon>Bacilli</taxon>
        <taxon>Bacillales</taxon>
        <taxon>Listeriaceae</taxon>
        <taxon>Listeria</taxon>
    </lineage>
</organism>
<accession>A0A0J8GDF0</accession>
<evidence type="ECO:0008006" key="3">
    <source>
        <dbReference type="Google" id="ProtNLM"/>
    </source>
</evidence>
<evidence type="ECO:0000313" key="2">
    <source>
        <dbReference type="Proteomes" id="UP000052258"/>
    </source>
</evidence>
<proteinExistence type="predicted"/>
<gene>
    <name evidence="1" type="ORF">X560_0798</name>
</gene>
<dbReference type="PATRIC" id="fig|1430899.3.peg.824"/>
<comment type="caution">
    <text evidence="1">The sequence shown here is derived from an EMBL/GenBank/DDBJ whole genome shotgun (WGS) entry which is preliminary data.</text>
</comment>
<dbReference type="Proteomes" id="UP000052258">
    <property type="component" value="Unassembled WGS sequence"/>
</dbReference>
<dbReference type="AlphaFoldDB" id="A0A0J8GDF0"/>